<evidence type="ECO:0000313" key="3">
    <source>
        <dbReference type="EMBL" id="GBF79717.1"/>
    </source>
</evidence>
<comment type="caution">
    <text evidence="2">The sequence shown here is derived from an EMBL/GenBank/DDBJ whole genome shotgun (WGS) entry which is preliminary data.</text>
</comment>
<reference evidence="4" key="1">
    <citation type="submission" date="2017-05" db="EMBL/GenBank/DDBJ databases">
        <title>Physiological properties and genetic analysis related to exopolysaccharide production of fresh-water unicellular cyanobacterium Aphanothece sacrum, Suizenji Nori, that has been cultured as a food source in Japan.</title>
        <authorList>
            <person name="Kanesaki Y."/>
            <person name="Yoshikawa S."/>
            <person name="Ohki K."/>
        </authorList>
    </citation>
    <scope>NUCLEOTIDE SEQUENCE [LARGE SCALE GENOMIC DNA]</scope>
    <source>
        <strain evidence="4">FPU1</strain>
    </source>
</reference>
<dbReference type="EMBL" id="BDQK01000003">
    <property type="protein sequence ID" value="GBF79698.1"/>
    <property type="molecule type" value="Genomic_DNA"/>
</dbReference>
<protein>
    <submittedName>
        <fullName evidence="2">Membrane protein</fullName>
    </submittedName>
</protein>
<evidence type="ECO:0000313" key="2">
    <source>
        <dbReference type="EMBL" id="GBF79698.1"/>
    </source>
</evidence>
<reference evidence="2" key="2">
    <citation type="journal article" date="2019" name="J. Gen. Appl. Microbiol.">
        <title>Physiological properties and genetic analysis related to exopolysaccharide (EPS) production in the fresh-water unicellular cyanobacterium Aphanothece sacrum (Suizenji Nori).</title>
        <authorList>
            <person name="Ohki K."/>
            <person name="Kanesaki Y."/>
            <person name="Suzuki N."/>
            <person name="Okajima M."/>
            <person name="Kaneko T."/>
            <person name="Yoshikawa S."/>
        </authorList>
    </citation>
    <scope>NUCLEOTIDE SEQUENCE</scope>
    <source>
        <strain evidence="2">FPU1</strain>
    </source>
</reference>
<proteinExistence type="predicted"/>
<sequence>MMEPQKKWKAERIIDDVEHYGRKLKAESHIADFNLSLKPQSNQSNGNLGLLLGSMFCFLLFGFIGFTVLSNHEQKTSNPISPSLDSLPIAP</sequence>
<keyword evidence="1" id="KW-0812">Transmembrane</keyword>
<feature type="transmembrane region" description="Helical" evidence="1">
    <location>
        <begin position="48"/>
        <end position="69"/>
    </location>
</feature>
<keyword evidence="1" id="KW-0472">Membrane</keyword>
<evidence type="ECO:0000256" key="1">
    <source>
        <dbReference type="SAM" id="Phobius"/>
    </source>
</evidence>
<dbReference type="RefSeq" id="WP_124976898.1">
    <property type="nucleotide sequence ID" value="NZ_BDQK01000003.1"/>
</dbReference>
<gene>
    <name evidence="2" type="ORF">AsFPU1_1097</name>
    <name evidence="3" type="ORF">AsFPU1_1116</name>
</gene>
<organism evidence="2 4">
    <name type="scientific">Aphanothece sacrum FPU1</name>
    <dbReference type="NCBI Taxonomy" id="1920663"/>
    <lineage>
        <taxon>Bacteria</taxon>
        <taxon>Bacillati</taxon>
        <taxon>Cyanobacteriota</taxon>
        <taxon>Cyanophyceae</taxon>
        <taxon>Oscillatoriophycideae</taxon>
        <taxon>Chroococcales</taxon>
        <taxon>Aphanothecaceae</taxon>
        <taxon>Aphanothece</taxon>
    </lineage>
</organism>
<dbReference type="AlphaFoldDB" id="A0A401IEJ9"/>
<dbReference type="EMBL" id="BDQK01000004">
    <property type="protein sequence ID" value="GBF79717.1"/>
    <property type="molecule type" value="Genomic_DNA"/>
</dbReference>
<accession>A0A401IEJ9</accession>
<keyword evidence="4" id="KW-1185">Reference proteome</keyword>
<name>A0A401IEJ9_APHSA</name>
<evidence type="ECO:0000313" key="4">
    <source>
        <dbReference type="Proteomes" id="UP000287247"/>
    </source>
</evidence>
<keyword evidence="1" id="KW-1133">Transmembrane helix</keyword>
<dbReference type="Proteomes" id="UP000287247">
    <property type="component" value="Unassembled WGS sequence"/>
</dbReference>